<dbReference type="SUPFAM" id="SSF53474">
    <property type="entry name" value="alpha/beta-Hydrolases"/>
    <property type="match status" value="1"/>
</dbReference>
<dbReference type="PANTHER" id="PTHR43689:SF8">
    <property type="entry name" value="ALPHA_BETA-HYDROLASES SUPERFAMILY PROTEIN"/>
    <property type="match status" value="1"/>
</dbReference>
<dbReference type="GO" id="GO:0003824">
    <property type="term" value="F:catalytic activity"/>
    <property type="evidence" value="ECO:0007669"/>
    <property type="project" value="UniProtKB-ARBA"/>
</dbReference>
<evidence type="ECO:0000313" key="3">
    <source>
        <dbReference type="Proteomes" id="UP000252586"/>
    </source>
</evidence>
<evidence type="ECO:0000313" key="2">
    <source>
        <dbReference type="EMBL" id="RBO88337.1"/>
    </source>
</evidence>
<dbReference type="Pfam" id="PF00561">
    <property type="entry name" value="Abhydrolase_1"/>
    <property type="match status" value="1"/>
</dbReference>
<dbReference type="AlphaFoldDB" id="A0A366DE57"/>
<dbReference type="STRING" id="1210090.GCA_001613185_05111"/>
<dbReference type="Proteomes" id="UP000252586">
    <property type="component" value="Unassembled WGS sequence"/>
</dbReference>
<gene>
    <name evidence="2" type="ORF">DFR74_109105</name>
</gene>
<dbReference type="PRINTS" id="PR00111">
    <property type="entry name" value="ABHYDROLASE"/>
</dbReference>
<dbReference type="Gene3D" id="3.40.50.1820">
    <property type="entry name" value="alpha/beta hydrolase"/>
    <property type="match status" value="1"/>
</dbReference>
<dbReference type="EMBL" id="QNRE01000009">
    <property type="protein sequence ID" value="RBO88337.1"/>
    <property type="molecule type" value="Genomic_DNA"/>
</dbReference>
<accession>A0A366DE57</accession>
<comment type="caution">
    <text evidence="2">The sequence shown here is derived from an EMBL/GenBank/DDBJ whole genome shotgun (WGS) entry which is preliminary data.</text>
</comment>
<dbReference type="PANTHER" id="PTHR43689">
    <property type="entry name" value="HYDROLASE"/>
    <property type="match status" value="1"/>
</dbReference>
<dbReference type="InterPro" id="IPR029058">
    <property type="entry name" value="AB_hydrolase_fold"/>
</dbReference>
<sequence>MGTSQALGPAHEIDLPAGRIRYHDIGSGSPVVFVHGLLVNADLWRAVVPAVAAAGHRCLAADWPLGAHSIPVPGADLTPTGVADLIADFLDRLDLTDVTVVANDTGGAITQVLLTRRPERIGRVVLASVDSYENFPPRVFGTLPLLARLPGSMRPVTELLRVRALHRLPIAFGWVTKRPMPAEIADSYLLPSRRSGAIRKDLRRFLKTMHRRYTLDAASRFGSVRVPVLLAWAREDKLFPASDAERLARELPGATLTWIDDSYTLVPEDRPELLTHRILEFTRLHATP</sequence>
<dbReference type="OrthoDB" id="3400345at2"/>
<proteinExistence type="predicted"/>
<name>A0A366DE57_9NOCA</name>
<protein>
    <submittedName>
        <fullName evidence="2">Pimeloyl-ACP methyl ester carboxylesterase</fullName>
    </submittedName>
</protein>
<organism evidence="2 3">
    <name type="scientific">Nocardia puris</name>
    <dbReference type="NCBI Taxonomy" id="208602"/>
    <lineage>
        <taxon>Bacteria</taxon>
        <taxon>Bacillati</taxon>
        <taxon>Actinomycetota</taxon>
        <taxon>Actinomycetes</taxon>
        <taxon>Mycobacteriales</taxon>
        <taxon>Nocardiaceae</taxon>
        <taxon>Nocardia</taxon>
    </lineage>
</organism>
<keyword evidence="3" id="KW-1185">Reference proteome</keyword>
<evidence type="ECO:0000259" key="1">
    <source>
        <dbReference type="Pfam" id="PF00561"/>
    </source>
</evidence>
<reference evidence="2 3" key="1">
    <citation type="submission" date="2018-06" db="EMBL/GenBank/DDBJ databases">
        <title>Genomic Encyclopedia of Type Strains, Phase IV (KMG-IV): sequencing the most valuable type-strain genomes for metagenomic binning, comparative biology and taxonomic classification.</title>
        <authorList>
            <person name="Goeker M."/>
        </authorList>
    </citation>
    <scope>NUCLEOTIDE SEQUENCE [LARGE SCALE GENOMIC DNA]</scope>
    <source>
        <strain evidence="2 3">DSM 44599</strain>
    </source>
</reference>
<dbReference type="RefSeq" id="WP_067511949.1">
    <property type="nucleotide sequence ID" value="NZ_CP107943.1"/>
</dbReference>
<dbReference type="InterPro" id="IPR000073">
    <property type="entry name" value="AB_hydrolase_1"/>
</dbReference>
<feature type="domain" description="AB hydrolase-1" evidence="1">
    <location>
        <begin position="30"/>
        <end position="265"/>
    </location>
</feature>